<evidence type="ECO:0000256" key="1">
    <source>
        <dbReference type="SAM" id="SignalP"/>
    </source>
</evidence>
<dbReference type="InterPro" id="IPR047111">
    <property type="entry name" value="YbaP-like"/>
</dbReference>
<dbReference type="PANTHER" id="PTHR40590">
    <property type="entry name" value="CYTOPLASMIC PROTEIN-RELATED"/>
    <property type="match status" value="1"/>
</dbReference>
<dbReference type="InterPro" id="IPR002816">
    <property type="entry name" value="TraB/PrgY/GumN_fam"/>
</dbReference>
<comment type="caution">
    <text evidence="2">The sequence shown here is derived from an EMBL/GenBank/DDBJ whole genome shotgun (WGS) entry which is preliminary data.</text>
</comment>
<name>A0ABS8C0S7_9ALTE</name>
<dbReference type="Pfam" id="PF01963">
    <property type="entry name" value="TraB_PrgY_gumN"/>
    <property type="match status" value="1"/>
</dbReference>
<feature type="chain" id="PRO_5045050651" evidence="1">
    <location>
        <begin position="22"/>
        <end position="285"/>
    </location>
</feature>
<protein>
    <submittedName>
        <fullName evidence="2">TraB/GumN family protein</fullName>
    </submittedName>
</protein>
<dbReference type="CDD" id="cd14789">
    <property type="entry name" value="Tiki"/>
    <property type="match status" value="1"/>
</dbReference>
<reference evidence="2 3" key="1">
    <citation type="submission" date="2021-10" db="EMBL/GenBank/DDBJ databases">
        <title>Alishewanella koreense sp. nov. isolated from seawater of southwestern coast in South Korea and the proposal for the reclassification of Rheinheimera perlucida and Rheinheimera tuosuensis as Arsukibacterium perlucida and Arsukibacterium tuosuensis.</title>
        <authorList>
            <person name="Kim K.H."/>
            <person name="Ruan W."/>
            <person name="Kim K.R."/>
            <person name="Baek J.H."/>
            <person name="Jeon C.O."/>
        </authorList>
    </citation>
    <scope>NUCLEOTIDE SEQUENCE [LARGE SCALE GENOMIC DNA]</scope>
    <source>
        <strain evidence="2 3">16-MA</strain>
    </source>
</reference>
<sequence>MRQLLSIGLLLFFGVSQAVFATSVWQVSKDQTQFYLVGTVHLLSENDFPLPNAFDTAFNASQHLIFETDMQQLTSPAGMNKMMSQNTYRPGQNLKDVLSNDVYQQLQAMAKERQWPLTAIEQFKPAFAAMMISVQELQRLGAASTGVDMHYLQLGLQQQKRISGLETVDEHLAVLTALNEIDANKVISSTLQDLEKIESMLAQMKAAWRSGHAEQLADLYIDDMKKTPEIYQITLAKRNYAWLDTLTQLEGKDTMVLVGALHMVGEDGLLKLLADRGYRIEQLHD</sequence>
<organism evidence="2 3">
    <name type="scientific">Alishewanella maricola</name>
    <dbReference type="NCBI Taxonomy" id="2795740"/>
    <lineage>
        <taxon>Bacteria</taxon>
        <taxon>Pseudomonadati</taxon>
        <taxon>Pseudomonadota</taxon>
        <taxon>Gammaproteobacteria</taxon>
        <taxon>Alteromonadales</taxon>
        <taxon>Alteromonadaceae</taxon>
        <taxon>Alishewanella</taxon>
    </lineage>
</organism>
<feature type="signal peptide" evidence="1">
    <location>
        <begin position="1"/>
        <end position="21"/>
    </location>
</feature>
<dbReference type="EMBL" id="JAEINI020000001">
    <property type="protein sequence ID" value="MCB5225735.1"/>
    <property type="molecule type" value="Genomic_DNA"/>
</dbReference>
<evidence type="ECO:0000313" key="3">
    <source>
        <dbReference type="Proteomes" id="UP000633814"/>
    </source>
</evidence>
<dbReference type="Proteomes" id="UP000633814">
    <property type="component" value="Unassembled WGS sequence"/>
</dbReference>
<keyword evidence="3" id="KW-1185">Reference proteome</keyword>
<gene>
    <name evidence="2" type="ORF">JAO78_002785</name>
</gene>
<keyword evidence="1" id="KW-0732">Signal</keyword>
<proteinExistence type="predicted"/>
<dbReference type="RefSeq" id="WP_226749819.1">
    <property type="nucleotide sequence ID" value="NZ_JAEINI020000001.1"/>
</dbReference>
<accession>A0ABS8C0S7</accession>
<evidence type="ECO:0000313" key="2">
    <source>
        <dbReference type="EMBL" id="MCB5225735.1"/>
    </source>
</evidence>
<dbReference type="PANTHER" id="PTHR40590:SF1">
    <property type="entry name" value="CYTOPLASMIC PROTEIN"/>
    <property type="match status" value="1"/>
</dbReference>